<dbReference type="Proteomes" id="UP000037558">
    <property type="component" value="Unassembled WGS sequence"/>
</dbReference>
<organism evidence="3 4">
    <name type="scientific">Priestia koreensis</name>
    <dbReference type="NCBI Taxonomy" id="284581"/>
    <lineage>
        <taxon>Bacteria</taxon>
        <taxon>Bacillati</taxon>
        <taxon>Bacillota</taxon>
        <taxon>Bacilli</taxon>
        <taxon>Bacillales</taxon>
        <taxon>Bacillaceae</taxon>
        <taxon>Priestia</taxon>
    </lineage>
</organism>
<protein>
    <submittedName>
        <fullName evidence="3">Uncharacterized protein</fullName>
    </submittedName>
</protein>
<evidence type="ECO:0000313" key="4">
    <source>
        <dbReference type="Proteomes" id="UP000037558"/>
    </source>
</evidence>
<evidence type="ECO:0000313" key="3">
    <source>
        <dbReference type="EMBL" id="KOO46275.1"/>
    </source>
</evidence>
<keyword evidence="4" id="KW-1185">Reference proteome</keyword>
<proteinExistence type="predicted"/>
<evidence type="ECO:0000256" key="1">
    <source>
        <dbReference type="SAM" id="MobiDB-lite"/>
    </source>
</evidence>
<reference evidence="4" key="1">
    <citation type="submission" date="2015-08" db="EMBL/GenBank/DDBJ databases">
        <title>Fjat-14210 dsm16467.</title>
        <authorList>
            <person name="Liu B."/>
            <person name="Wang J."/>
            <person name="Zhu Y."/>
            <person name="Liu G."/>
            <person name="Chen Q."/>
            <person name="Chen Z."/>
            <person name="Lan J."/>
            <person name="Che J."/>
            <person name="Ge C."/>
            <person name="Shi H."/>
            <person name="Pan Z."/>
            <person name="Liu X."/>
        </authorList>
    </citation>
    <scope>NUCLEOTIDE SEQUENCE [LARGE SCALE GENOMIC DNA]</scope>
    <source>
        <strain evidence="4">DSM 16467</strain>
    </source>
</reference>
<dbReference type="AlphaFoldDB" id="A0A0M0L5B8"/>
<comment type="caution">
    <text evidence="3">The sequence shown here is derived from an EMBL/GenBank/DDBJ whole genome shotgun (WGS) entry which is preliminary data.</text>
</comment>
<gene>
    <name evidence="3" type="ORF">AMD01_10510</name>
</gene>
<keyword evidence="2" id="KW-0472">Membrane</keyword>
<sequence length="75" mass="8403">MEKLSLTKNKWKTGALIGLGGIAVSAIYFLQPSARKKITSIIKKRANANEQDTLPLQERRAPRPPYVRRQGSVKL</sequence>
<name>A0A0M0L5B8_9BACI</name>
<feature type="region of interest" description="Disordered" evidence="1">
    <location>
        <begin position="49"/>
        <end position="75"/>
    </location>
</feature>
<keyword evidence="2" id="KW-1133">Transmembrane helix</keyword>
<keyword evidence="2" id="KW-0812">Transmembrane</keyword>
<accession>A0A0M0L5B8</accession>
<dbReference type="EMBL" id="LILC01000013">
    <property type="protein sequence ID" value="KOO46275.1"/>
    <property type="molecule type" value="Genomic_DNA"/>
</dbReference>
<dbReference type="RefSeq" id="WP_053401351.1">
    <property type="nucleotide sequence ID" value="NZ_JAUKEN010000001.1"/>
</dbReference>
<dbReference type="PATRIC" id="fig|284581.3.peg.2196"/>
<feature type="transmembrane region" description="Helical" evidence="2">
    <location>
        <begin position="12"/>
        <end position="30"/>
    </location>
</feature>
<evidence type="ECO:0000256" key="2">
    <source>
        <dbReference type="SAM" id="Phobius"/>
    </source>
</evidence>